<evidence type="ECO:0000313" key="1">
    <source>
        <dbReference type="EMBL" id="KHN25039.1"/>
    </source>
</evidence>
<protein>
    <submittedName>
        <fullName evidence="1">Uncharacterized protein</fullName>
    </submittedName>
</protein>
<dbReference type="Proteomes" id="UP000053555">
    <property type="component" value="Unassembled WGS sequence"/>
</dbReference>
<gene>
    <name evidence="1" type="ORF">glysoja_043715</name>
</gene>
<dbReference type="AlphaFoldDB" id="A0A0B2QYE4"/>
<organism evidence="1">
    <name type="scientific">Glycine soja</name>
    <name type="common">Wild soybean</name>
    <dbReference type="NCBI Taxonomy" id="3848"/>
    <lineage>
        <taxon>Eukaryota</taxon>
        <taxon>Viridiplantae</taxon>
        <taxon>Streptophyta</taxon>
        <taxon>Embryophyta</taxon>
        <taxon>Tracheophyta</taxon>
        <taxon>Spermatophyta</taxon>
        <taxon>Magnoliopsida</taxon>
        <taxon>eudicotyledons</taxon>
        <taxon>Gunneridae</taxon>
        <taxon>Pentapetalae</taxon>
        <taxon>rosids</taxon>
        <taxon>fabids</taxon>
        <taxon>Fabales</taxon>
        <taxon>Fabaceae</taxon>
        <taxon>Papilionoideae</taxon>
        <taxon>50 kb inversion clade</taxon>
        <taxon>NPAAA clade</taxon>
        <taxon>indigoferoid/millettioid clade</taxon>
        <taxon>Phaseoleae</taxon>
        <taxon>Glycine</taxon>
        <taxon>Glycine subgen. Soja</taxon>
    </lineage>
</organism>
<proteinExistence type="predicted"/>
<reference evidence="1" key="1">
    <citation type="submission" date="2014-07" db="EMBL/GenBank/DDBJ databases">
        <title>Identification of a novel salt tolerance gene in wild soybean by whole-genome sequencing.</title>
        <authorList>
            <person name="Lam H.-M."/>
            <person name="Qi X."/>
            <person name="Li M.-W."/>
            <person name="Liu X."/>
            <person name="Xie M."/>
            <person name="Ni M."/>
            <person name="Xu X."/>
        </authorList>
    </citation>
    <scope>NUCLEOTIDE SEQUENCE [LARGE SCALE GENOMIC DNA]</scope>
    <source>
        <tissue evidence="1">Root</tissue>
    </source>
</reference>
<name>A0A0B2QYE4_GLYSO</name>
<dbReference type="EMBL" id="KN654703">
    <property type="protein sequence ID" value="KHN25039.1"/>
    <property type="molecule type" value="Genomic_DNA"/>
</dbReference>
<sequence length="121" mass="13967">MVFMDSKVVSSEGEYKVCAHPCKLFFTDGTTLKEQQLSNVPPNEYHFKKFQRHTKRKLLVGYVNCVSNSKHRSKLIINEKIKENETFKNSFNGAELDELSSHVEKLAQFPESSLFIGCSRY</sequence>
<accession>A0A0B2QYE4</accession>